<dbReference type="PROSITE" id="PS51140">
    <property type="entry name" value="CUE"/>
    <property type="match status" value="1"/>
</dbReference>
<feature type="domain" description="CUE" evidence="3">
    <location>
        <begin position="225"/>
        <end position="268"/>
    </location>
</feature>
<dbReference type="PROSITE" id="PS50828">
    <property type="entry name" value="SMR"/>
    <property type="match status" value="1"/>
</dbReference>
<accession>A0A388KV99</accession>
<dbReference type="InterPro" id="IPR002625">
    <property type="entry name" value="Smr_dom"/>
</dbReference>
<feature type="compositionally biased region" description="Acidic residues" evidence="1">
    <location>
        <begin position="1"/>
        <end position="12"/>
    </location>
</feature>
<dbReference type="GO" id="GO:0043130">
    <property type="term" value="F:ubiquitin binding"/>
    <property type="evidence" value="ECO:0007669"/>
    <property type="project" value="InterPro"/>
</dbReference>
<dbReference type="Gramene" id="GBG73971">
    <property type="protein sequence ID" value="GBG73971"/>
    <property type="gene ID" value="CBR_g17683"/>
</dbReference>
<comment type="caution">
    <text evidence="4">The sequence shown here is derived from an EMBL/GenBank/DDBJ whole genome shotgun (WGS) entry which is preliminary data.</text>
</comment>
<organism evidence="4 5">
    <name type="scientific">Chara braunii</name>
    <name type="common">Braun's stonewort</name>
    <dbReference type="NCBI Taxonomy" id="69332"/>
    <lineage>
        <taxon>Eukaryota</taxon>
        <taxon>Viridiplantae</taxon>
        <taxon>Streptophyta</taxon>
        <taxon>Charophyceae</taxon>
        <taxon>Charales</taxon>
        <taxon>Characeae</taxon>
        <taxon>Chara</taxon>
    </lineage>
</organism>
<dbReference type="AlphaFoldDB" id="A0A388KV99"/>
<dbReference type="InterPro" id="IPR055319">
    <property type="entry name" value="At5g58720-like"/>
</dbReference>
<dbReference type="Proteomes" id="UP000265515">
    <property type="component" value="Unassembled WGS sequence"/>
</dbReference>
<feature type="compositionally biased region" description="Gly residues" evidence="1">
    <location>
        <begin position="280"/>
        <end position="290"/>
    </location>
</feature>
<dbReference type="SMART" id="SM01162">
    <property type="entry name" value="DUF1771"/>
    <property type="match status" value="1"/>
</dbReference>
<evidence type="ECO:0008006" key="6">
    <source>
        <dbReference type="Google" id="ProtNLM"/>
    </source>
</evidence>
<dbReference type="SMART" id="SM00546">
    <property type="entry name" value="CUE"/>
    <property type="match status" value="1"/>
</dbReference>
<evidence type="ECO:0000313" key="5">
    <source>
        <dbReference type="Proteomes" id="UP000265515"/>
    </source>
</evidence>
<dbReference type="Pfam" id="PF02845">
    <property type="entry name" value="CUE"/>
    <property type="match status" value="1"/>
</dbReference>
<name>A0A388KV99_CHABU</name>
<feature type="region of interest" description="Disordered" evidence="1">
    <location>
        <begin position="268"/>
        <end position="301"/>
    </location>
</feature>
<dbReference type="STRING" id="69332.A0A388KV99"/>
<feature type="region of interest" description="Disordered" evidence="1">
    <location>
        <begin position="1"/>
        <end position="42"/>
    </location>
</feature>
<dbReference type="SMART" id="SM00463">
    <property type="entry name" value="SMR"/>
    <property type="match status" value="1"/>
</dbReference>
<evidence type="ECO:0000313" key="4">
    <source>
        <dbReference type="EMBL" id="GBG73971.1"/>
    </source>
</evidence>
<dbReference type="Gene3D" id="1.10.8.10">
    <property type="entry name" value="DNA helicase RuvA subunit, C-terminal domain"/>
    <property type="match status" value="1"/>
</dbReference>
<keyword evidence="5" id="KW-1185">Reference proteome</keyword>
<dbReference type="InterPro" id="IPR036063">
    <property type="entry name" value="Smr_dom_sf"/>
</dbReference>
<dbReference type="OrthoDB" id="3231855at2759"/>
<dbReference type="SUPFAM" id="SSF160443">
    <property type="entry name" value="SMR domain-like"/>
    <property type="match status" value="1"/>
</dbReference>
<gene>
    <name evidence="4" type="ORF">CBR_g17683</name>
</gene>
<dbReference type="OMA" id="CAKENWS"/>
<feature type="region of interest" description="Disordered" evidence="1">
    <location>
        <begin position="178"/>
        <end position="224"/>
    </location>
</feature>
<dbReference type="InterPro" id="IPR013899">
    <property type="entry name" value="DUF1771"/>
</dbReference>
<sequence>MGEVDMITEEEWERSRRRSKGPLDGDYPERQSSSSSEDGYFCTSRRLPSLSDGMIVLDDDDDDEDAGGYADVVDQELSDPRVESRRCKRRAAEQFVLDMLGDGADVNLGVVRDVLDHFEGDTQKSVETLINILSGGDGVELERGDMGGGGQVVVPPLDEPMSSQASLWGLLIGGEEDLGQQSGVGGGNEAVAERGGVGGASTSGREDEEEEEEGEGEEEKEDGLWSEDALITLMTAFPQFDYGSIEDVLNRHRGDLEAAGVELLEAGDVPHLPPHSKQFDGGGRGVGGRSEVGEREGKEGNSVAVALRRGGSGHSQEVRQAASASDTHRLRLQQSVLCIEGGRSGSEAAGGGGHRAPAADAGGVSTHLSTTASAPPLLRESQDRLGLLCQVGYSPSLGEQQSSVTSNELYRQQRAKSREYFSAMKARGQEAAAAFARGDYKTAQGFAEEAAMFKKLALQESNTASAKIFMVKNKAIRNTISIDLHQQHVDEALRYLELHLQLLSAIPSVEYLLLITGKGKHSQRKVAKIKPAVIEYLRKQGIPWSEQNGGGCLRIKIDGVCPIISKRAMPVK</sequence>
<feature type="compositionally biased region" description="Gly residues" evidence="1">
    <location>
        <begin position="343"/>
        <end position="354"/>
    </location>
</feature>
<dbReference type="CDD" id="cd14279">
    <property type="entry name" value="CUE"/>
    <property type="match status" value="1"/>
</dbReference>
<feature type="region of interest" description="Disordered" evidence="1">
    <location>
        <begin position="308"/>
        <end position="327"/>
    </location>
</feature>
<dbReference type="PANTHER" id="PTHR47676">
    <property type="entry name" value="OS01G0225100 PROTEIN"/>
    <property type="match status" value="1"/>
</dbReference>
<feature type="region of interest" description="Disordered" evidence="1">
    <location>
        <begin position="343"/>
        <end position="371"/>
    </location>
</feature>
<dbReference type="Gene3D" id="3.30.1370.110">
    <property type="match status" value="1"/>
</dbReference>
<evidence type="ECO:0000256" key="1">
    <source>
        <dbReference type="SAM" id="MobiDB-lite"/>
    </source>
</evidence>
<evidence type="ECO:0000259" key="2">
    <source>
        <dbReference type="PROSITE" id="PS50828"/>
    </source>
</evidence>
<feature type="domain" description="Smr" evidence="2">
    <location>
        <begin position="482"/>
        <end position="558"/>
    </location>
</feature>
<protein>
    <recommendedName>
        <fullName evidence="6">Smr domain-containing protein</fullName>
    </recommendedName>
</protein>
<evidence type="ECO:0000259" key="3">
    <source>
        <dbReference type="PROSITE" id="PS51140"/>
    </source>
</evidence>
<feature type="compositionally biased region" description="Acidic residues" evidence="1">
    <location>
        <begin position="206"/>
        <end position="224"/>
    </location>
</feature>
<reference evidence="4 5" key="1">
    <citation type="journal article" date="2018" name="Cell">
        <title>The Chara Genome: Secondary Complexity and Implications for Plant Terrestrialization.</title>
        <authorList>
            <person name="Nishiyama T."/>
            <person name="Sakayama H."/>
            <person name="Vries J.D."/>
            <person name="Buschmann H."/>
            <person name="Saint-Marcoux D."/>
            <person name="Ullrich K.K."/>
            <person name="Haas F.B."/>
            <person name="Vanderstraeten L."/>
            <person name="Becker D."/>
            <person name="Lang D."/>
            <person name="Vosolsobe S."/>
            <person name="Rombauts S."/>
            <person name="Wilhelmsson P.K.I."/>
            <person name="Janitza P."/>
            <person name="Kern R."/>
            <person name="Heyl A."/>
            <person name="Rumpler F."/>
            <person name="Villalobos L.I.A.C."/>
            <person name="Clay J.M."/>
            <person name="Skokan R."/>
            <person name="Toyoda A."/>
            <person name="Suzuki Y."/>
            <person name="Kagoshima H."/>
            <person name="Schijlen E."/>
            <person name="Tajeshwar N."/>
            <person name="Catarino B."/>
            <person name="Hetherington A.J."/>
            <person name="Saltykova A."/>
            <person name="Bonnot C."/>
            <person name="Breuninger H."/>
            <person name="Symeonidi A."/>
            <person name="Radhakrishnan G.V."/>
            <person name="Van Nieuwerburgh F."/>
            <person name="Deforce D."/>
            <person name="Chang C."/>
            <person name="Karol K.G."/>
            <person name="Hedrich R."/>
            <person name="Ulvskov P."/>
            <person name="Glockner G."/>
            <person name="Delwiche C.F."/>
            <person name="Petrasek J."/>
            <person name="Van de Peer Y."/>
            <person name="Friml J."/>
            <person name="Beilby M."/>
            <person name="Dolan L."/>
            <person name="Kohara Y."/>
            <person name="Sugano S."/>
            <person name="Fujiyama A."/>
            <person name="Delaux P.-M."/>
            <person name="Quint M."/>
            <person name="TheiBen G."/>
            <person name="Hagemann M."/>
            <person name="Harholt J."/>
            <person name="Dunand C."/>
            <person name="Zachgo S."/>
            <person name="Langdale J."/>
            <person name="Maumus F."/>
            <person name="Straeten D.V.D."/>
            <person name="Gould S.B."/>
            <person name="Rensing S.A."/>
        </authorList>
    </citation>
    <scope>NUCLEOTIDE SEQUENCE [LARGE SCALE GENOMIC DNA]</scope>
    <source>
        <strain evidence="4 5">S276</strain>
    </source>
</reference>
<dbReference type="EMBL" id="BFEA01000194">
    <property type="protein sequence ID" value="GBG73971.1"/>
    <property type="molecule type" value="Genomic_DNA"/>
</dbReference>
<proteinExistence type="predicted"/>
<dbReference type="PANTHER" id="PTHR47676:SF1">
    <property type="entry name" value="SMR DOMAIN-CONTAINING PROTEIN"/>
    <property type="match status" value="1"/>
</dbReference>
<dbReference type="InterPro" id="IPR003892">
    <property type="entry name" value="CUE"/>
</dbReference>